<evidence type="ECO:0000256" key="6">
    <source>
        <dbReference type="ARBA" id="ARBA00022982"/>
    </source>
</evidence>
<dbReference type="GO" id="GO:0009055">
    <property type="term" value="F:electron transfer activity"/>
    <property type="evidence" value="ECO:0007669"/>
    <property type="project" value="InterPro"/>
</dbReference>
<evidence type="ECO:0000256" key="2">
    <source>
        <dbReference type="ARBA" id="ARBA00005267"/>
    </source>
</evidence>
<keyword evidence="6" id="KW-0249">Electron transport</keyword>
<evidence type="ECO:0000313" key="9">
    <source>
        <dbReference type="EMBL" id="GFH58105.1"/>
    </source>
</evidence>
<reference evidence="9 10" key="1">
    <citation type="journal article" date="2021" name="Sci. Rep.">
        <title>The genome of the diatom Chaetoceros tenuissimus carries an ancient integrated fragment of an extant virus.</title>
        <authorList>
            <person name="Hongo Y."/>
            <person name="Kimura K."/>
            <person name="Takaki Y."/>
            <person name="Yoshida Y."/>
            <person name="Baba S."/>
            <person name="Kobayashi G."/>
            <person name="Nagasaki K."/>
            <person name="Hano T."/>
            <person name="Tomaru Y."/>
        </authorList>
    </citation>
    <scope>NUCLEOTIDE SEQUENCE [LARGE SCALE GENOMIC DNA]</scope>
    <source>
        <strain evidence="9 10">NIES-3715</strain>
    </source>
</reference>
<dbReference type="AlphaFoldDB" id="A0AAD3D7S3"/>
<evidence type="ECO:0000256" key="7">
    <source>
        <dbReference type="SAM" id="SignalP"/>
    </source>
</evidence>
<comment type="caution">
    <text evidence="9">The sequence shown here is derived from an EMBL/GenBank/DDBJ whole genome shotgun (WGS) entry which is preliminary data.</text>
</comment>
<evidence type="ECO:0000256" key="1">
    <source>
        <dbReference type="ARBA" id="ARBA00001917"/>
    </source>
</evidence>
<dbReference type="PROSITE" id="PS50902">
    <property type="entry name" value="FLAVODOXIN_LIKE"/>
    <property type="match status" value="1"/>
</dbReference>
<evidence type="ECO:0000256" key="5">
    <source>
        <dbReference type="ARBA" id="ARBA00022643"/>
    </source>
</evidence>
<dbReference type="SUPFAM" id="SSF52218">
    <property type="entry name" value="Flavoproteins"/>
    <property type="match status" value="1"/>
</dbReference>
<organism evidence="9 10">
    <name type="scientific">Chaetoceros tenuissimus</name>
    <dbReference type="NCBI Taxonomy" id="426638"/>
    <lineage>
        <taxon>Eukaryota</taxon>
        <taxon>Sar</taxon>
        <taxon>Stramenopiles</taxon>
        <taxon>Ochrophyta</taxon>
        <taxon>Bacillariophyta</taxon>
        <taxon>Coscinodiscophyceae</taxon>
        <taxon>Chaetocerotophycidae</taxon>
        <taxon>Chaetocerotales</taxon>
        <taxon>Chaetocerotaceae</taxon>
        <taxon>Chaetoceros</taxon>
    </lineage>
</organism>
<name>A0AAD3D7S3_9STRA</name>
<evidence type="ECO:0000259" key="8">
    <source>
        <dbReference type="PROSITE" id="PS50902"/>
    </source>
</evidence>
<feature type="chain" id="PRO_5042155535" description="Flavodoxin-like domain-containing protein" evidence="7">
    <location>
        <begin position="19"/>
        <end position="323"/>
    </location>
</feature>
<dbReference type="InterPro" id="IPR050619">
    <property type="entry name" value="Flavodoxin"/>
</dbReference>
<dbReference type="PANTHER" id="PTHR42809:SF1">
    <property type="entry name" value="FLAVODOXIN 1"/>
    <property type="match status" value="1"/>
</dbReference>
<dbReference type="InterPro" id="IPR029039">
    <property type="entry name" value="Flavoprotein-like_sf"/>
</dbReference>
<keyword evidence="7" id="KW-0732">Signal</keyword>
<dbReference type="GO" id="GO:0010181">
    <property type="term" value="F:FMN binding"/>
    <property type="evidence" value="ECO:0007669"/>
    <property type="project" value="InterPro"/>
</dbReference>
<comment type="cofactor">
    <cofactor evidence="1">
        <name>FMN</name>
        <dbReference type="ChEBI" id="CHEBI:58210"/>
    </cofactor>
</comment>
<sequence>MKLNPFILTLSALSSVEAFSPSTLNKRYPLRNAVFAKGRSSCDLVLYAKVGIFFGTSTGNTETVADYIAAEFGDDAEGPIEIDGIVGSVADEFAKYDALIVGTPTWNTGADSERSGTGWDEIYYGEMQDLNIAGKKVGVFGLGDQISYSENYADASGELHDVFEKLGCQMIGYTSQEGYEHENSKAIRGDLFCGLLCDEINQDDLSEERVQNWVKQLKTEGILDGSSESSASPTPTAVIDAEVVATPPAEVIVEDDVISKLEAENAMLRKLLDESKAMDKVLANDVMNGESGYKPYYNPKSLSTMWVSSDGKKCYYTKESRIP</sequence>
<dbReference type="InterPro" id="IPR001226">
    <property type="entry name" value="Flavodoxin_CS"/>
</dbReference>
<feature type="signal peptide" evidence="7">
    <location>
        <begin position="1"/>
        <end position="18"/>
    </location>
</feature>
<dbReference type="NCBIfam" id="NF006738">
    <property type="entry name" value="PRK09267.1-4"/>
    <property type="match status" value="1"/>
</dbReference>
<accession>A0AAD3D7S3</accession>
<dbReference type="Proteomes" id="UP001054902">
    <property type="component" value="Unassembled WGS sequence"/>
</dbReference>
<dbReference type="InterPro" id="IPR010086">
    <property type="entry name" value="Flavodoxin_lc"/>
</dbReference>
<keyword evidence="3" id="KW-0813">Transport</keyword>
<dbReference type="Pfam" id="PF00258">
    <property type="entry name" value="Flavodoxin_1"/>
    <property type="match status" value="1"/>
</dbReference>
<evidence type="ECO:0000313" key="10">
    <source>
        <dbReference type="Proteomes" id="UP001054902"/>
    </source>
</evidence>
<protein>
    <recommendedName>
        <fullName evidence="8">Flavodoxin-like domain-containing protein</fullName>
    </recommendedName>
</protein>
<dbReference type="InterPro" id="IPR008254">
    <property type="entry name" value="Flavodoxin/NO_synth"/>
</dbReference>
<gene>
    <name evidence="9" type="ORF">CTEN210_14581</name>
</gene>
<dbReference type="EMBL" id="BLLK01000060">
    <property type="protein sequence ID" value="GFH58105.1"/>
    <property type="molecule type" value="Genomic_DNA"/>
</dbReference>
<keyword evidence="10" id="KW-1185">Reference proteome</keyword>
<dbReference type="PROSITE" id="PS00201">
    <property type="entry name" value="FLAVODOXIN"/>
    <property type="match status" value="1"/>
</dbReference>
<keyword evidence="4" id="KW-0285">Flavoprotein</keyword>
<evidence type="ECO:0000256" key="4">
    <source>
        <dbReference type="ARBA" id="ARBA00022630"/>
    </source>
</evidence>
<dbReference type="PANTHER" id="PTHR42809">
    <property type="entry name" value="FLAVODOXIN 2"/>
    <property type="match status" value="1"/>
</dbReference>
<feature type="domain" description="Flavodoxin-like" evidence="8">
    <location>
        <begin position="50"/>
        <end position="218"/>
    </location>
</feature>
<dbReference type="Gene3D" id="3.40.50.360">
    <property type="match status" value="1"/>
</dbReference>
<comment type="similarity">
    <text evidence="2">Belongs to the flavodoxin family.</text>
</comment>
<keyword evidence="5" id="KW-0288">FMN</keyword>
<evidence type="ECO:0000256" key="3">
    <source>
        <dbReference type="ARBA" id="ARBA00022448"/>
    </source>
</evidence>
<dbReference type="NCBIfam" id="TIGR01752">
    <property type="entry name" value="flav_long"/>
    <property type="match status" value="1"/>
</dbReference>
<proteinExistence type="inferred from homology"/>